<dbReference type="SUPFAM" id="SSF56276">
    <property type="entry name" value="S-adenosylmethionine decarboxylase"/>
    <property type="match status" value="1"/>
</dbReference>
<organism evidence="10 11">
    <name type="scientific">Tenacibaculum maritimum NCIMB 2154</name>
    <dbReference type="NCBI Taxonomy" id="1349785"/>
    <lineage>
        <taxon>Bacteria</taxon>
        <taxon>Pseudomonadati</taxon>
        <taxon>Bacteroidota</taxon>
        <taxon>Flavobacteriia</taxon>
        <taxon>Flavobacteriales</taxon>
        <taxon>Flavobacteriaceae</taxon>
        <taxon>Tenacibaculum</taxon>
    </lineage>
</organism>
<keyword evidence="6 9" id="KW-0456">Lyase</keyword>
<evidence type="ECO:0000256" key="5">
    <source>
        <dbReference type="ARBA" id="ARBA00023145"/>
    </source>
</evidence>
<dbReference type="UniPathway" id="UPA00331">
    <property type="reaction ID" value="UER00451"/>
</dbReference>
<evidence type="ECO:0000256" key="6">
    <source>
        <dbReference type="ARBA" id="ARBA00023239"/>
    </source>
</evidence>
<dbReference type="RefSeq" id="WP_024740251.1">
    <property type="nucleotide sequence ID" value="NZ_BAUG01000004.1"/>
</dbReference>
<comment type="similarity">
    <text evidence="9">Belongs to the prokaryotic AdoMetDC family. Type 1 subfamily.</text>
</comment>
<name>A0A2H1EDC7_9FLAO</name>
<feature type="active site" description="Proton donor; for catalytic activity" evidence="9">
    <location>
        <position position="84"/>
    </location>
</feature>
<dbReference type="Gene3D" id="3.60.90.10">
    <property type="entry name" value="S-adenosylmethionine decarboxylase"/>
    <property type="match status" value="1"/>
</dbReference>
<dbReference type="PANTHER" id="PTHR33866">
    <property type="entry name" value="S-ADENOSYLMETHIONINE DECARBOXYLASE PROENZYME"/>
    <property type="match status" value="1"/>
</dbReference>
<dbReference type="Proteomes" id="UP000231564">
    <property type="component" value="Chromosome MARIT"/>
</dbReference>
<evidence type="ECO:0000313" key="10">
    <source>
        <dbReference type="EMBL" id="SFZ85089.1"/>
    </source>
</evidence>
<dbReference type="OrthoDB" id="9793120at2"/>
<dbReference type="GO" id="GO:0004014">
    <property type="term" value="F:adenosylmethionine decarboxylase activity"/>
    <property type="evidence" value="ECO:0007669"/>
    <property type="project" value="UniProtKB-UniRule"/>
</dbReference>
<evidence type="ECO:0000256" key="3">
    <source>
        <dbReference type="ARBA" id="ARBA00023066"/>
    </source>
</evidence>
<proteinExistence type="inferred from homology"/>
<dbReference type="InterPro" id="IPR003826">
    <property type="entry name" value="AdoMetDC_fam_prok"/>
</dbReference>
<feature type="active site" description="Proton acceptor; for processing activity" evidence="9">
    <location>
        <position position="69"/>
    </location>
</feature>
<keyword evidence="7 9" id="KW-0704">Schiff base</keyword>
<dbReference type="GeneID" id="47724494"/>
<keyword evidence="4 9" id="KW-0620">Polyamine biosynthesis</keyword>
<keyword evidence="9" id="KW-0949">S-adenosyl-L-methionine</keyword>
<dbReference type="NCBIfam" id="TIGR03330">
    <property type="entry name" value="SAM_DCase_Bsu"/>
    <property type="match status" value="1"/>
</dbReference>
<dbReference type="PANTHER" id="PTHR33866:SF2">
    <property type="entry name" value="S-ADENOSYLMETHIONINE DECARBOXYLASE PROENZYME"/>
    <property type="match status" value="1"/>
</dbReference>
<dbReference type="STRING" id="1349785.GCA_000509405_02609"/>
<evidence type="ECO:0000256" key="1">
    <source>
        <dbReference type="ARBA" id="ARBA00022793"/>
    </source>
</evidence>
<keyword evidence="2 9" id="KW-0068">Autocatalytic cleavage</keyword>
<keyword evidence="5 9" id="KW-0865">Zymogen</keyword>
<keyword evidence="3 9" id="KW-0745">Spermidine biosynthesis</keyword>
<dbReference type="EMBL" id="LT634361">
    <property type="protein sequence ID" value="SFZ85089.1"/>
    <property type="molecule type" value="Genomic_DNA"/>
</dbReference>
<feature type="chain" id="PRO_5023503150" description="S-adenosylmethionine decarboxylase alpha chain" evidence="9">
    <location>
        <begin position="64"/>
        <end position="120"/>
    </location>
</feature>
<feature type="site" description="Cleavage (non-hydrolytic); by autolysis" evidence="9">
    <location>
        <begin position="63"/>
        <end position="64"/>
    </location>
</feature>
<dbReference type="EC" id="4.1.1.50" evidence="9"/>
<dbReference type="GO" id="GO:0008295">
    <property type="term" value="P:spermidine biosynthetic process"/>
    <property type="evidence" value="ECO:0007669"/>
    <property type="project" value="UniProtKB-UniRule"/>
</dbReference>
<dbReference type="AlphaFoldDB" id="A0A2H1EDC7"/>
<sequence length="120" mass="13725">MKKSLGYQTTVDFYDCDAAIINTTTSIKKILEKAAQIMDLSVVNTTIHEFSPIGISGVIVIKESHIAIHTWPEHKYVALDFFTCNKSFDLEEGILWIKEQFKSKRLEKNSSQRGFLEKII</sequence>
<dbReference type="HAMAP" id="MF_00464">
    <property type="entry name" value="AdoMetDC_1"/>
    <property type="match status" value="1"/>
</dbReference>
<evidence type="ECO:0000256" key="9">
    <source>
        <dbReference type="HAMAP-Rule" id="MF_00464"/>
    </source>
</evidence>
<keyword evidence="8 9" id="KW-0670">Pyruvate</keyword>
<comment type="function">
    <text evidence="9">Catalyzes the decarboxylation of S-adenosylmethionine to S-adenosylmethioninamine (dcAdoMet), the propylamine donor required for the synthesis of the polyamines spermine and spermidine from the diamine putrescine.</text>
</comment>
<evidence type="ECO:0000256" key="4">
    <source>
        <dbReference type="ARBA" id="ARBA00023115"/>
    </source>
</evidence>
<feature type="chain" id="PRO_5023503151" description="S-adenosylmethionine decarboxylase beta chain" evidence="9">
    <location>
        <begin position="1"/>
        <end position="63"/>
    </location>
</feature>
<evidence type="ECO:0000256" key="2">
    <source>
        <dbReference type="ARBA" id="ARBA00022813"/>
    </source>
</evidence>
<dbReference type="KEGG" id="tmar:MARIT_3051"/>
<keyword evidence="11" id="KW-1185">Reference proteome</keyword>
<keyword evidence="1 9" id="KW-0210">Decarboxylase</keyword>
<dbReference type="InterPro" id="IPR017716">
    <property type="entry name" value="S-AdoMet_deCOase_pro-enz"/>
</dbReference>
<dbReference type="InterPro" id="IPR016067">
    <property type="entry name" value="S-AdoMet_deCO2ase_core"/>
</dbReference>
<dbReference type="GO" id="GO:0005829">
    <property type="term" value="C:cytosol"/>
    <property type="evidence" value="ECO:0007669"/>
    <property type="project" value="TreeGrafter"/>
</dbReference>
<reference evidence="10 11" key="1">
    <citation type="submission" date="2016-11" db="EMBL/GenBank/DDBJ databases">
        <authorList>
            <person name="Jaros S."/>
            <person name="Januszkiewicz K."/>
            <person name="Wedrychowicz H."/>
        </authorList>
    </citation>
    <scope>NUCLEOTIDE SEQUENCE [LARGE SCALE GENOMIC DNA]</scope>
    <source>
        <strain evidence="10">NCIMB 2154T</strain>
    </source>
</reference>
<comment type="cofactor">
    <cofactor evidence="9">
        <name>pyruvate</name>
        <dbReference type="ChEBI" id="CHEBI:15361"/>
    </cofactor>
    <text evidence="9">Binds 1 pyruvoyl group covalently per subunit.</text>
</comment>
<comment type="pathway">
    <text evidence="9">Amine and polyamine biosynthesis; S-adenosylmethioninamine biosynthesis; S-adenosylmethioninamine from S-adenosyl-L-methionine: step 1/1.</text>
</comment>
<dbReference type="Pfam" id="PF02675">
    <property type="entry name" value="AdoMet_dc"/>
    <property type="match status" value="1"/>
</dbReference>
<protein>
    <recommendedName>
        <fullName evidence="9">S-adenosylmethionine decarboxylase proenzyme</fullName>
        <shortName evidence="9">AdoMetDC</shortName>
        <shortName evidence="9">SAMDC</shortName>
        <ecNumber evidence="9">4.1.1.50</ecNumber>
    </recommendedName>
    <component>
        <recommendedName>
            <fullName evidence="9">S-adenosylmethionine decarboxylase beta chain</fullName>
        </recommendedName>
    </component>
    <component>
        <recommendedName>
            <fullName evidence="9">S-adenosylmethionine decarboxylase alpha chain</fullName>
        </recommendedName>
    </component>
</protein>
<comment type="PTM">
    <text evidence="9">Is synthesized initially as an inactive proenzyme. Formation of the active enzyme involves a self-maturation process in which the active site pyruvoyl group is generated from an internal serine residue via an autocatalytic post-translational modification. Two non-identical subunits are generated from the proenzyme in this reaction, and the pyruvate is formed at the N-terminus of the alpha chain, which is derived from the carboxyl end of the proenzyme. The post-translation cleavage follows an unusual pathway, termed non-hydrolytic serinolysis, in which the side chain hydroxyl group of the serine supplies its oxygen atom to form the C-terminus of the beta chain, while the remainder of the serine residue undergoes an oxidative deamination to produce ammonia and the pyruvoyl group blocking the N-terminus of the alpha chain.</text>
</comment>
<feature type="active site" description="Schiff-base intermediate with substrate; via pyruvic acid" evidence="9">
    <location>
        <position position="64"/>
    </location>
</feature>
<evidence type="ECO:0000313" key="11">
    <source>
        <dbReference type="Proteomes" id="UP000231564"/>
    </source>
</evidence>
<comment type="catalytic activity">
    <reaction evidence="9">
        <text>S-adenosyl-L-methionine + H(+) = S-adenosyl 3-(methylsulfanyl)propylamine + CO2</text>
        <dbReference type="Rhea" id="RHEA:15981"/>
        <dbReference type="ChEBI" id="CHEBI:15378"/>
        <dbReference type="ChEBI" id="CHEBI:16526"/>
        <dbReference type="ChEBI" id="CHEBI:57443"/>
        <dbReference type="ChEBI" id="CHEBI:59789"/>
        <dbReference type="EC" id="4.1.1.50"/>
    </reaction>
</comment>
<feature type="modified residue" description="Pyruvic acid (Ser); by autocatalysis" evidence="9">
    <location>
        <position position="64"/>
    </location>
</feature>
<comment type="subunit">
    <text evidence="9">Heterotetramer of two alpha and two beta chains arranged as a dimer of alpha/beta heterodimers.</text>
</comment>
<evidence type="ECO:0000256" key="8">
    <source>
        <dbReference type="ARBA" id="ARBA00023317"/>
    </source>
</evidence>
<evidence type="ECO:0000256" key="7">
    <source>
        <dbReference type="ARBA" id="ARBA00023270"/>
    </source>
</evidence>
<accession>A0A2H1EDC7</accession>
<gene>
    <name evidence="9 10" type="primary">speH</name>
    <name evidence="10" type="ORF">MARIT_3051</name>
</gene>